<dbReference type="SMART" id="SM00034">
    <property type="entry name" value="CLECT"/>
    <property type="match status" value="1"/>
</dbReference>
<dbReference type="Proteomes" id="UP000028990">
    <property type="component" value="Unassembled WGS sequence"/>
</dbReference>
<name>A0A091D3D2_FUKDA</name>
<dbReference type="PANTHER" id="PTHR22800">
    <property type="entry name" value="C-TYPE LECTIN PROTEINS"/>
    <property type="match status" value="1"/>
</dbReference>
<dbReference type="InterPro" id="IPR033992">
    <property type="entry name" value="NKR-like_CTLD"/>
</dbReference>
<keyword evidence="6" id="KW-0472">Membrane</keyword>
<keyword evidence="7" id="KW-0325">Glycoprotein</keyword>
<evidence type="ECO:0000256" key="7">
    <source>
        <dbReference type="ARBA" id="ARBA00023180"/>
    </source>
</evidence>
<evidence type="ECO:0000256" key="5">
    <source>
        <dbReference type="ARBA" id="ARBA00022989"/>
    </source>
</evidence>
<evidence type="ECO:0000256" key="6">
    <source>
        <dbReference type="ARBA" id="ARBA00023136"/>
    </source>
</evidence>
<dbReference type="Gene3D" id="3.10.100.10">
    <property type="entry name" value="Mannose-Binding Protein A, subunit A"/>
    <property type="match status" value="1"/>
</dbReference>
<evidence type="ECO:0000256" key="4">
    <source>
        <dbReference type="ARBA" id="ARBA00022968"/>
    </source>
</evidence>
<evidence type="ECO:0000313" key="10">
    <source>
        <dbReference type="EMBL" id="KFO25018.1"/>
    </source>
</evidence>
<sequence length="183" mass="20872">MSNPRVVYSELNLAKGPKKQQRQPKGRKSSISASEQQVTYATLTLQSASQECRGDDEDHSCKAYRCGRCPKKWLTFSNNCYYLGVEKKTWMESLASCASKNSSLLFLDNEEELKLLETLSRPSWIGVSRFSRDRPWLWVNGSRFNLQIQKSSSDEDHCVRLSSSGFIADTCESAHTYNCKHKL</sequence>
<feature type="domain" description="C-type lectin" evidence="9">
    <location>
        <begin position="76"/>
        <end position="180"/>
    </location>
</feature>
<accession>A0A091D3D2</accession>
<dbReference type="Pfam" id="PF00059">
    <property type="entry name" value="Lectin_C"/>
    <property type="match status" value="1"/>
</dbReference>
<keyword evidence="3" id="KW-0430">Lectin</keyword>
<proteinExistence type="predicted"/>
<dbReference type="InterPro" id="IPR016186">
    <property type="entry name" value="C-type_lectin-like/link_sf"/>
</dbReference>
<reference evidence="10 11" key="1">
    <citation type="submission" date="2013-11" db="EMBL/GenBank/DDBJ databases">
        <title>The Damaraland mole rat (Fukomys damarensis) genome and evolution of African mole rats.</title>
        <authorList>
            <person name="Gladyshev V.N."/>
            <person name="Fang X."/>
        </authorList>
    </citation>
    <scope>NUCLEOTIDE SEQUENCE [LARGE SCALE GENOMIC DNA]</scope>
    <source>
        <tissue evidence="10">Liver</tissue>
    </source>
</reference>
<dbReference type="AlphaFoldDB" id="A0A091D3D2"/>
<dbReference type="PROSITE" id="PS50041">
    <property type="entry name" value="C_TYPE_LECTIN_2"/>
    <property type="match status" value="1"/>
</dbReference>
<dbReference type="InterPro" id="IPR016187">
    <property type="entry name" value="CTDL_fold"/>
</dbReference>
<evidence type="ECO:0000256" key="1">
    <source>
        <dbReference type="ARBA" id="ARBA00004401"/>
    </source>
</evidence>
<dbReference type="GO" id="GO:0030246">
    <property type="term" value="F:carbohydrate binding"/>
    <property type="evidence" value="ECO:0007669"/>
    <property type="project" value="UniProtKB-KW"/>
</dbReference>
<dbReference type="InterPro" id="IPR050919">
    <property type="entry name" value="NKG2/CD94_NK_receptors"/>
</dbReference>
<dbReference type="GO" id="GO:0045954">
    <property type="term" value="P:positive regulation of natural killer cell mediated cytotoxicity"/>
    <property type="evidence" value="ECO:0007669"/>
    <property type="project" value="TreeGrafter"/>
</dbReference>
<feature type="compositionally biased region" description="Basic residues" evidence="8">
    <location>
        <begin position="16"/>
        <end position="28"/>
    </location>
</feature>
<evidence type="ECO:0000256" key="2">
    <source>
        <dbReference type="ARBA" id="ARBA00022692"/>
    </source>
</evidence>
<evidence type="ECO:0000256" key="8">
    <source>
        <dbReference type="SAM" id="MobiDB-lite"/>
    </source>
</evidence>
<dbReference type="InterPro" id="IPR001304">
    <property type="entry name" value="C-type_lectin-like"/>
</dbReference>
<keyword evidence="5" id="KW-1133">Transmembrane helix</keyword>
<dbReference type="GO" id="GO:0002223">
    <property type="term" value="P:stimulatory C-type lectin receptor signaling pathway"/>
    <property type="evidence" value="ECO:0007669"/>
    <property type="project" value="TreeGrafter"/>
</dbReference>
<dbReference type="GO" id="GO:0005886">
    <property type="term" value="C:plasma membrane"/>
    <property type="evidence" value="ECO:0007669"/>
    <property type="project" value="UniProtKB-SubCell"/>
</dbReference>
<evidence type="ECO:0000256" key="3">
    <source>
        <dbReference type="ARBA" id="ARBA00022734"/>
    </source>
</evidence>
<dbReference type="PANTHER" id="PTHR22800:SF242">
    <property type="entry name" value="NKG2-A_NKG2-B TYPE II INTEGRAL MEMBRANE PROTEIN"/>
    <property type="match status" value="1"/>
</dbReference>
<keyword evidence="2" id="KW-0812">Transmembrane</keyword>
<comment type="subcellular location">
    <subcellularLocation>
        <location evidence="1">Cell membrane</location>
        <topology evidence="1">Single-pass type II membrane protein</topology>
    </subcellularLocation>
</comment>
<dbReference type="SUPFAM" id="SSF56436">
    <property type="entry name" value="C-type lectin-like"/>
    <property type="match status" value="1"/>
</dbReference>
<dbReference type="CDD" id="cd03593">
    <property type="entry name" value="CLECT_NK_receptors_like"/>
    <property type="match status" value="1"/>
</dbReference>
<keyword evidence="4" id="KW-0735">Signal-anchor</keyword>
<dbReference type="EMBL" id="KN123449">
    <property type="protein sequence ID" value="KFO25018.1"/>
    <property type="molecule type" value="Genomic_DNA"/>
</dbReference>
<protein>
    <submittedName>
        <fullName evidence="10">NKG2-A/NKG2-B type II integral membrane protein</fullName>
    </submittedName>
</protein>
<evidence type="ECO:0000313" key="11">
    <source>
        <dbReference type="Proteomes" id="UP000028990"/>
    </source>
</evidence>
<gene>
    <name evidence="10" type="ORF">H920_13599</name>
</gene>
<organism evidence="10 11">
    <name type="scientific">Fukomys damarensis</name>
    <name type="common">Damaraland mole rat</name>
    <name type="synonym">Cryptomys damarensis</name>
    <dbReference type="NCBI Taxonomy" id="885580"/>
    <lineage>
        <taxon>Eukaryota</taxon>
        <taxon>Metazoa</taxon>
        <taxon>Chordata</taxon>
        <taxon>Craniata</taxon>
        <taxon>Vertebrata</taxon>
        <taxon>Euteleostomi</taxon>
        <taxon>Mammalia</taxon>
        <taxon>Eutheria</taxon>
        <taxon>Euarchontoglires</taxon>
        <taxon>Glires</taxon>
        <taxon>Rodentia</taxon>
        <taxon>Hystricomorpha</taxon>
        <taxon>Bathyergidae</taxon>
        <taxon>Fukomys</taxon>
    </lineage>
</organism>
<keyword evidence="11" id="KW-1185">Reference proteome</keyword>
<evidence type="ECO:0000259" key="9">
    <source>
        <dbReference type="PROSITE" id="PS50041"/>
    </source>
</evidence>
<feature type="region of interest" description="Disordered" evidence="8">
    <location>
        <begin position="11"/>
        <end position="35"/>
    </location>
</feature>